<keyword evidence="3" id="KW-0804">Transcription</keyword>
<evidence type="ECO:0000259" key="4">
    <source>
        <dbReference type="PROSITE" id="PS01124"/>
    </source>
</evidence>
<dbReference type="PANTHER" id="PTHR43280">
    <property type="entry name" value="ARAC-FAMILY TRANSCRIPTIONAL REGULATOR"/>
    <property type="match status" value="1"/>
</dbReference>
<name>A0A2A4G7Q6_9FLAO</name>
<dbReference type="EMBL" id="NBWU01000004">
    <property type="protein sequence ID" value="PCE63785.1"/>
    <property type="molecule type" value="Genomic_DNA"/>
</dbReference>
<comment type="caution">
    <text evidence="5">The sequence shown here is derived from an EMBL/GenBank/DDBJ whole genome shotgun (WGS) entry which is preliminary data.</text>
</comment>
<keyword evidence="6" id="KW-1185">Reference proteome</keyword>
<dbReference type="PRINTS" id="PR00032">
    <property type="entry name" value="HTHARAC"/>
</dbReference>
<reference evidence="5 6" key="1">
    <citation type="submission" date="2017-04" db="EMBL/GenBank/DDBJ databases">
        <title>A new member of the family Flavobacteriaceae isolated from ascidians.</title>
        <authorList>
            <person name="Chen L."/>
        </authorList>
    </citation>
    <scope>NUCLEOTIDE SEQUENCE [LARGE SCALE GENOMIC DNA]</scope>
    <source>
        <strain evidence="5 6">HQA918</strain>
    </source>
</reference>
<keyword evidence="1" id="KW-0805">Transcription regulation</keyword>
<evidence type="ECO:0000256" key="3">
    <source>
        <dbReference type="ARBA" id="ARBA00023163"/>
    </source>
</evidence>
<accession>A0A2A4G7Q6</accession>
<evidence type="ECO:0000256" key="2">
    <source>
        <dbReference type="ARBA" id="ARBA00023125"/>
    </source>
</evidence>
<organism evidence="5 6">
    <name type="scientific">Sediminicola luteus</name>
    <dbReference type="NCBI Taxonomy" id="319238"/>
    <lineage>
        <taxon>Bacteria</taxon>
        <taxon>Pseudomonadati</taxon>
        <taxon>Bacteroidota</taxon>
        <taxon>Flavobacteriia</taxon>
        <taxon>Flavobacteriales</taxon>
        <taxon>Flavobacteriaceae</taxon>
        <taxon>Sediminicola</taxon>
    </lineage>
</organism>
<protein>
    <recommendedName>
        <fullName evidence="4">HTH araC/xylS-type domain-containing protein</fullName>
    </recommendedName>
</protein>
<evidence type="ECO:0000256" key="1">
    <source>
        <dbReference type="ARBA" id="ARBA00023015"/>
    </source>
</evidence>
<dbReference type="Pfam" id="PF12833">
    <property type="entry name" value="HTH_18"/>
    <property type="match status" value="1"/>
</dbReference>
<sequence length="302" mass="35257">MNSFFTLNSLSVMLRFIGLPAPRHPSICILDYEKSPVQLELPNQKVICDFYQISFKGDSQGQMKYGRQQYDYQEGSLVYLSPGQVIEYSDNNQVNAQSGWTLFFHKDLIRRFPLEQKMKSYAFFDYQSNEALHISEQEKEIIASILGKIEIELNSHIDDFSEEVIVTNLELLLNYSKRFYNRQFITRKRFDSDVVLKFQRLLTDYFEQGLQREQGLPNVAYFAGKLNYSPNYLNELIKKSTDKNILEQVHAQIVEMAKSQLLQTDKSVSEIAFDLGFDYSQYFNRFFKKKTGVTPGAYRKSG</sequence>
<keyword evidence="2" id="KW-0238">DNA-binding</keyword>
<dbReference type="SMART" id="SM00342">
    <property type="entry name" value="HTH_ARAC"/>
    <property type="match status" value="1"/>
</dbReference>
<dbReference type="SUPFAM" id="SSF46689">
    <property type="entry name" value="Homeodomain-like"/>
    <property type="match status" value="1"/>
</dbReference>
<dbReference type="InterPro" id="IPR018060">
    <property type="entry name" value="HTH_AraC"/>
</dbReference>
<dbReference type="PANTHER" id="PTHR43280:SF32">
    <property type="entry name" value="TRANSCRIPTIONAL REGULATORY PROTEIN"/>
    <property type="match status" value="1"/>
</dbReference>
<dbReference type="GO" id="GO:0003700">
    <property type="term" value="F:DNA-binding transcription factor activity"/>
    <property type="evidence" value="ECO:0007669"/>
    <property type="project" value="InterPro"/>
</dbReference>
<dbReference type="InterPro" id="IPR020449">
    <property type="entry name" value="Tscrpt_reg_AraC-type_HTH"/>
</dbReference>
<dbReference type="Gene3D" id="1.10.10.60">
    <property type="entry name" value="Homeodomain-like"/>
    <property type="match status" value="1"/>
</dbReference>
<dbReference type="PROSITE" id="PS01124">
    <property type="entry name" value="HTH_ARAC_FAMILY_2"/>
    <property type="match status" value="1"/>
</dbReference>
<dbReference type="GO" id="GO:0043565">
    <property type="term" value="F:sequence-specific DNA binding"/>
    <property type="evidence" value="ECO:0007669"/>
    <property type="project" value="InterPro"/>
</dbReference>
<dbReference type="InterPro" id="IPR009057">
    <property type="entry name" value="Homeodomain-like_sf"/>
</dbReference>
<dbReference type="Proteomes" id="UP000219559">
    <property type="component" value="Unassembled WGS sequence"/>
</dbReference>
<evidence type="ECO:0000313" key="5">
    <source>
        <dbReference type="EMBL" id="PCE63785.1"/>
    </source>
</evidence>
<dbReference type="AlphaFoldDB" id="A0A2A4G7Q6"/>
<feature type="domain" description="HTH araC/xylS-type" evidence="4">
    <location>
        <begin position="200"/>
        <end position="301"/>
    </location>
</feature>
<dbReference type="RefSeq" id="WP_097442501.1">
    <property type="nucleotide sequence ID" value="NZ_NBWU01000004.1"/>
</dbReference>
<gene>
    <name evidence="5" type="ORF">B7P33_10965</name>
</gene>
<evidence type="ECO:0000313" key="6">
    <source>
        <dbReference type="Proteomes" id="UP000219559"/>
    </source>
</evidence>
<proteinExistence type="predicted"/>
<dbReference type="OrthoDB" id="2600165at2"/>